<accession>A0A2I1HYX1</accession>
<evidence type="ECO:0000313" key="2">
    <source>
        <dbReference type="EMBL" id="PKY64090.1"/>
    </source>
</evidence>
<proteinExistence type="predicted"/>
<sequence length="98" mass="10432">MGTKTGILIGVGIGYVLGTRAGRERYEQIRANASKLRRFPIVARPLDAAGQKMSDIVRAGGEQVTDKVADAVKERLFGAPASQPTTVDAQTTSSTTQR</sequence>
<dbReference type="AlphaFoldDB" id="A0A2I1HYX1"/>
<feature type="region of interest" description="Disordered" evidence="1">
    <location>
        <begin position="79"/>
        <end position="98"/>
    </location>
</feature>
<dbReference type="RefSeq" id="WP_101602220.1">
    <property type="nucleotide sequence ID" value="NZ_PKKM01000010.1"/>
</dbReference>
<name>A0A2I1HYX1_9ACTO</name>
<comment type="caution">
    <text evidence="2">The sequence shown here is derived from an EMBL/GenBank/DDBJ whole genome shotgun (WGS) entry which is preliminary data.</text>
</comment>
<reference evidence="2 3" key="1">
    <citation type="submission" date="2017-12" db="EMBL/GenBank/DDBJ databases">
        <title>Phylogenetic diversity of female urinary microbiome.</title>
        <authorList>
            <person name="Thomas-White K."/>
            <person name="Wolfe A.J."/>
        </authorList>
    </citation>
    <scope>NUCLEOTIDE SEQUENCE [LARGE SCALE GENOMIC DNA]</scope>
    <source>
        <strain evidence="2 3">UMB0018</strain>
    </source>
</reference>
<dbReference type="EMBL" id="PKKM01000010">
    <property type="protein sequence ID" value="PKY64090.1"/>
    <property type="molecule type" value="Genomic_DNA"/>
</dbReference>
<evidence type="ECO:0000313" key="3">
    <source>
        <dbReference type="Proteomes" id="UP000234198"/>
    </source>
</evidence>
<protein>
    <submittedName>
        <fullName evidence="2">Protoporphyrinogen oxidase</fullName>
    </submittedName>
</protein>
<dbReference type="Proteomes" id="UP000234198">
    <property type="component" value="Unassembled WGS sequence"/>
</dbReference>
<organism evidence="2 3">
    <name type="scientific">Schaalia odontolytica</name>
    <dbReference type="NCBI Taxonomy" id="1660"/>
    <lineage>
        <taxon>Bacteria</taxon>
        <taxon>Bacillati</taxon>
        <taxon>Actinomycetota</taxon>
        <taxon>Actinomycetes</taxon>
        <taxon>Actinomycetales</taxon>
        <taxon>Actinomycetaceae</taxon>
        <taxon>Schaalia</taxon>
    </lineage>
</organism>
<gene>
    <name evidence="2" type="ORF">CYJ22_07830</name>
</gene>
<evidence type="ECO:0000256" key="1">
    <source>
        <dbReference type="SAM" id="MobiDB-lite"/>
    </source>
</evidence>